<accession>A0ABV4LKP8</accession>
<protein>
    <submittedName>
        <fullName evidence="1">Uncharacterized protein</fullName>
    </submittedName>
</protein>
<sequence>MEIEQLETLNNMAITWFTLIFNRKEIKEQKKNRALKALMNSLASTSQYMQVIVENPAEKSRDRERELSDMWSETALLVRPFDEALSERCFFKGVYWINRNRFTEEEIVKKKMKLHHIEMDVSKALKSI</sequence>
<name>A0ABV4LKP8_9VIBR</name>
<proteinExistence type="predicted"/>
<dbReference type="EMBL" id="JBGOOJ010000051">
    <property type="protein sequence ID" value="MEZ8092420.1"/>
    <property type="molecule type" value="Genomic_DNA"/>
</dbReference>
<evidence type="ECO:0000313" key="1">
    <source>
        <dbReference type="EMBL" id="MEZ8092420.1"/>
    </source>
</evidence>
<reference evidence="1 2" key="1">
    <citation type="submission" date="2024-06" db="EMBL/GenBank/DDBJ databases">
        <authorList>
            <person name="Steensen K."/>
            <person name="Seneca J."/>
            <person name="Bartlau N."/>
            <person name="Yu A.X."/>
            <person name="Polz M.F."/>
        </authorList>
    </citation>
    <scope>NUCLEOTIDE SEQUENCE [LARGE SCALE GENOMIC DNA]</scope>
    <source>
        <strain evidence="1 2">5S240</strain>
    </source>
</reference>
<dbReference type="RefSeq" id="WP_017057153.1">
    <property type="nucleotide sequence ID" value="NZ_JBGONX010000060.1"/>
</dbReference>
<organism evidence="1 2">
    <name type="scientific">Vibrio kanaloae</name>
    <dbReference type="NCBI Taxonomy" id="170673"/>
    <lineage>
        <taxon>Bacteria</taxon>
        <taxon>Pseudomonadati</taxon>
        <taxon>Pseudomonadota</taxon>
        <taxon>Gammaproteobacteria</taxon>
        <taxon>Vibrionales</taxon>
        <taxon>Vibrionaceae</taxon>
        <taxon>Vibrio</taxon>
    </lineage>
</organism>
<dbReference type="Proteomes" id="UP001569177">
    <property type="component" value="Unassembled WGS sequence"/>
</dbReference>
<gene>
    <name evidence="1" type="ORF">ACED24_20375</name>
</gene>
<evidence type="ECO:0000313" key="2">
    <source>
        <dbReference type="Proteomes" id="UP001569177"/>
    </source>
</evidence>
<keyword evidence="2" id="KW-1185">Reference proteome</keyword>
<comment type="caution">
    <text evidence="1">The sequence shown here is derived from an EMBL/GenBank/DDBJ whole genome shotgun (WGS) entry which is preliminary data.</text>
</comment>